<evidence type="ECO:0000256" key="7">
    <source>
        <dbReference type="ARBA" id="ARBA00022989"/>
    </source>
</evidence>
<evidence type="ECO:0000256" key="23">
    <source>
        <dbReference type="ARBA" id="ARBA00048661"/>
    </source>
</evidence>
<evidence type="ECO:0000256" key="27">
    <source>
        <dbReference type="ARBA" id="ARBA00049462"/>
    </source>
</evidence>
<comment type="catalytic activity">
    <reaction evidence="19">
        <text>glycoursodeoxycholate + NADP(+) = 7-oxoglycolithocholate + NADPH + H(+)</text>
        <dbReference type="Rhea" id="RHEA:68976"/>
        <dbReference type="ChEBI" id="CHEBI:15378"/>
        <dbReference type="ChEBI" id="CHEBI:57783"/>
        <dbReference type="ChEBI" id="CHEBI:58349"/>
        <dbReference type="ChEBI" id="CHEBI:132030"/>
        <dbReference type="ChEBI" id="CHEBI:137818"/>
    </reaction>
    <physiologicalReaction direction="right-to-left" evidence="19">
        <dbReference type="Rhea" id="RHEA:68978"/>
    </physiologicalReaction>
</comment>
<evidence type="ECO:0000256" key="19">
    <source>
        <dbReference type="ARBA" id="ARBA00048060"/>
    </source>
</evidence>
<evidence type="ECO:0000256" key="11">
    <source>
        <dbReference type="ARBA" id="ARBA00039048"/>
    </source>
</evidence>
<evidence type="ECO:0000256" key="14">
    <source>
        <dbReference type="ARBA" id="ARBA00041676"/>
    </source>
</evidence>
<dbReference type="GeneTree" id="ENSGT00940000160097"/>
<dbReference type="InterPro" id="IPR051253">
    <property type="entry name" value="11-beta-HSD"/>
</dbReference>
<dbReference type="Ensembl" id="ENSCLAT00000002632.1">
    <property type="protein sequence ID" value="ENSCLAP00000002579.1"/>
    <property type="gene ID" value="ENSCLAG00000001865.1"/>
</dbReference>
<comment type="catalytic activity">
    <reaction evidence="16">
        <text>3beta-hydroxy-5alpha-androstane-7,17-dione + NADPH + H(+) = 3beta,7beta-dihydroxy-5alpha-androstan-17-one + NADP(+)</text>
        <dbReference type="Rhea" id="RHEA:69456"/>
        <dbReference type="ChEBI" id="CHEBI:15378"/>
        <dbReference type="ChEBI" id="CHEBI:57783"/>
        <dbReference type="ChEBI" id="CHEBI:58349"/>
        <dbReference type="ChEBI" id="CHEBI:79834"/>
        <dbReference type="ChEBI" id="CHEBI:183809"/>
    </reaction>
    <physiologicalReaction direction="left-to-right" evidence="16">
        <dbReference type="Rhea" id="RHEA:69457"/>
    </physiologicalReaction>
</comment>
<evidence type="ECO:0000256" key="15">
    <source>
        <dbReference type="ARBA" id="ARBA00047269"/>
    </source>
</evidence>
<name>A0A8C2UMY2_CHILA</name>
<dbReference type="PANTHER" id="PTHR44279">
    <property type="entry name" value="HYDROXYSTEROID (11-BETA) DEHYDROGENASE 1-LIKE B-RELATED"/>
    <property type="match status" value="1"/>
</dbReference>
<comment type="catalytic activity">
    <reaction evidence="26">
        <text>a 7beta-hydroxysteroid + NADP(+) = a 7-oxosteroid + NADPH + H(+)</text>
        <dbReference type="Rhea" id="RHEA:20233"/>
        <dbReference type="ChEBI" id="CHEBI:15378"/>
        <dbReference type="ChEBI" id="CHEBI:35349"/>
        <dbReference type="ChEBI" id="CHEBI:47789"/>
        <dbReference type="ChEBI" id="CHEBI:57783"/>
        <dbReference type="ChEBI" id="CHEBI:58349"/>
        <dbReference type="EC" id="1.1.1.201"/>
    </reaction>
    <physiologicalReaction direction="right-to-left" evidence="26">
        <dbReference type="Rhea" id="RHEA:20235"/>
    </physiologicalReaction>
</comment>
<gene>
    <name evidence="29" type="primary">HSD11B1</name>
</gene>
<evidence type="ECO:0000256" key="26">
    <source>
        <dbReference type="ARBA" id="ARBA00049300"/>
    </source>
</evidence>
<evidence type="ECO:0000256" key="4">
    <source>
        <dbReference type="ARBA" id="ARBA00022692"/>
    </source>
</evidence>
<dbReference type="SUPFAM" id="SSF51735">
    <property type="entry name" value="NAD(P)-binding Rossmann-fold domains"/>
    <property type="match status" value="1"/>
</dbReference>
<evidence type="ECO:0000256" key="2">
    <source>
        <dbReference type="ARBA" id="ARBA00006484"/>
    </source>
</evidence>
<comment type="catalytic activity">
    <reaction evidence="24">
        <text>3beta,7alpha-dihydroxyandrost-5-en-17-one + NADP(+) = 3beta-hydroxy-5-androstene-7,17-dione + NADPH + H(+)</text>
        <dbReference type="Rhea" id="RHEA:69440"/>
        <dbReference type="ChEBI" id="CHEBI:15378"/>
        <dbReference type="ChEBI" id="CHEBI:57783"/>
        <dbReference type="ChEBI" id="CHEBI:58349"/>
        <dbReference type="ChEBI" id="CHEBI:81471"/>
        <dbReference type="ChEBI" id="CHEBI:183808"/>
    </reaction>
    <physiologicalReaction direction="left-to-right" evidence="24">
        <dbReference type="Rhea" id="RHEA:69441"/>
    </physiologicalReaction>
</comment>
<comment type="similarity">
    <text evidence="2">Belongs to the short-chain dehydrogenases/reductases (SDR) family.</text>
</comment>
<dbReference type="InterPro" id="IPR020904">
    <property type="entry name" value="Sc_DH/Rdtase_CS"/>
</dbReference>
<dbReference type="PRINTS" id="PR00081">
    <property type="entry name" value="GDHRDH"/>
</dbReference>
<comment type="catalytic activity">
    <reaction evidence="23">
        <text>glycochenodeoxycholate + NADP(+) = 7-oxoglycolithocholate + NADPH + H(+)</text>
        <dbReference type="Rhea" id="RHEA:65056"/>
        <dbReference type="ChEBI" id="CHEBI:15378"/>
        <dbReference type="ChEBI" id="CHEBI:36252"/>
        <dbReference type="ChEBI" id="CHEBI:57783"/>
        <dbReference type="ChEBI" id="CHEBI:58349"/>
        <dbReference type="ChEBI" id="CHEBI:137818"/>
    </reaction>
    <physiologicalReaction direction="right-to-left" evidence="23">
        <dbReference type="Rhea" id="RHEA:65058"/>
    </physiologicalReaction>
</comment>
<dbReference type="GO" id="GO:0070524">
    <property type="term" value="F:11-beta-hydroxysteroid dehydrogenase (NADP+) activity"/>
    <property type="evidence" value="ECO:0007669"/>
    <property type="project" value="UniProtKB-EC"/>
</dbReference>
<dbReference type="SMR" id="A0A8C2UMY2"/>
<comment type="subunit">
    <text evidence="3">Homodimer.</text>
</comment>
<keyword evidence="8" id="KW-0560">Oxidoreductase</keyword>
<evidence type="ECO:0000256" key="28">
    <source>
        <dbReference type="ARBA" id="ARBA00049520"/>
    </source>
</evidence>
<comment type="subcellular location">
    <subcellularLocation>
        <location evidence="1">Endoplasmic reticulum membrane</location>
        <topology evidence="1">Single-pass type II membrane protein</topology>
    </subcellularLocation>
</comment>
<keyword evidence="6" id="KW-0521">NADP</keyword>
<sequence length="293" mass="32438">MMAFLKKYLLPILMVFLAYYYYSANEEFRPEMLQGKKVIVTGASKGIGREMAYHLAKMGAHVMVTARSKEDLQKVVSRCLALGAASAHYIAGSMEDMTFAEKFVAEAGKIMGGLDMLILNHVHYSPLSFFRDDINKVRKHMEINFHSFVVLSVAALPMLKQSQGSIAVISSVAGKVAYPLIAPYSASKFALDGFFSSIREELLVTRANVSVTLCVLGLIDTDAALKATSGIYSAHAAPKEECALEIIKGTALRQAEMYYDGSIWGQFLIINPGRKIMEFLATRYFNWDKVISN</sequence>
<evidence type="ECO:0000256" key="5">
    <source>
        <dbReference type="ARBA" id="ARBA00022824"/>
    </source>
</evidence>
<dbReference type="Gene3D" id="3.40.50.720">
    <property type="entry name" value="NAD(P)-binding Rossmann-like Domain"/>
    <property type="match status" value="1"/>
</dbReference>
<proteinExistence type="inferred from homology"/>
<evidence type="ECO:0000256" key="1">
    <source>
        <dbReference type="ARBA" id="ARBA00004648"/>
    </source>
</evidence>
<dbReference type="Pfam" id="PF00106">
    <property type="entry name" value="adh_short"/>
    <property type="match status" value="1"/>
</dbReference>
<comment type="catalytic activity">
    <reaction evidence="15">
        <text>chenodeoxycholate + NADP(+) = 7-oxolithocholate + NADPH + H(+)</text>
        <dbReference type="Rhea" id="RHEA:53820"/>
        <dbReference type="ChEBI" id="CHEBI:15378"/>
        <dbReference type="ChEBI" id="CHEBI:36234"/>
        <dbReference type="ChEBI" id="CHEBI:57783"/>
        <dbReference type="ChEBI" id="CHEBI:58349"/>
        <dbReference type="ChEBI" id="CHEBI:78605"/>
    </reaction>
    <physiologicalReaction direction="right-to-left" evidence="15">
        <dbReference type="Rhea" id="RHEA:53822"/>
    </physiologicalReaction>
</comment>
<dbReference type="GO" id="GO:0050661">
    <property type="term" value="F:NADP binding"/>
    <property type="evidence" value="ECO:0007669"/>
    <property type="project" value="Ensembl"/>
</dbReference>
<keyword evidence="4" id="KW-0812">Transmembrane</keyword>
<dbReference type="OMA" id="SMEDMTF"/>
<comment type="catalytic activity">
    <reaction evidence="28">
        <text>7-oxopregnenolone + NADPH + H(+) = 7beta-hydroxypregnenolone + NADP(+)</text>
        <dbReference type="Rhea" id="RHEA:69436"/>
        <dbReference type="ChEBI" id="CHEBI:15378"/>
        <dbReference type="ChEBI" id="CHEBI:57783"/>
        <dbReference type="ChEBI" id="CHEBI:58349"/>
        <dbReference type="ChEBI" id="CHEBI:183806"/>
        <dbReference type="ChEBI" id="CHEBI:183807"/>
    </reaction>
    <physiologicalReaction direction="left-to-right" evidence="28">
        <dbReference type="Rhea" id="RHEA:69437"/>
    </physiologicalReaction>
</comment>
<comment type="catalytic activity">
    <reaction evidence="22">
        <text>7-oxocholesterol + NADPH + H(+) = 7beta-hydroxycholesterol + NADP(+)</text>
        <dbReference type="Rhea" id="RHEA:68656"/>
        <dbReference type="ChEBI" id="CHEBI:15378"/>
        <dbReference type="ChEBI" id="CHEBI:42989"/>
        <dbReference type="ChEBI" id="CHEBI:57783"/>
        <dbReference type="ChEBI" id="CHEBI:58349"/>
        <dbReference type="ChEBI" id="CHEBI:64294"/>
    </reaction>
    <physiologicalReaction direction="left-to-right" evidence="22">
        <dbReference type="Rhea" id="RHEA:68657"/>
    </physiologicalReaction>
</comment>
<dbReference type="PANTHER" id="PTHR44279:SF1">
    <property type="entry name" value="11-BETA-HYDROXYSTEROID DEHYDROGENASE 1"/>
    <property type="match status" value="1"/>
</dbReference>
<organism evidence="29 30">
    <name type="scientific">Chinchilla lanigera</name>
    <name type="common">Long-tailed chinchilla</name>
    <name type="synonym">Chinchilla villidera</name>
    <dbReference type="NCBI Taxonomy" id="34839"/>
    <lineage>
        <taxon>Eukaryota</taxon>
        <taxon>Metazoa</taxon>
        <taxon>Chordata</taxon>
        <taxon>Craniata</taxon>
        <taxon>Vertebrata</taxon>
        <taxon>Euteleostomi</taxon>
        <taxon>Mammalia</taxon>
        <taxon>Eutheria</taxon>
        <taxon>Euarchontoglires</taxon>
        <taxon>Glires</taxon>
        <taxon>Rodentia</taxon>
        <taxon>Hystricomorpha</taxon>
        <taxon>Chinchillidae</taxon>
        <taxon>Chinchilla</taxon>
    </lineage>
</organism>
<accession>A0A8C2UMY2</accession>
<dbReference type="GO" id="GO:0005789">
    <property type="term" value="C:endoplasmic reticulum membrane"/>
    <property type="evidence" value="ECO:0007669"/>
    <property type="project" value="UniProtKB-SubCell"/>
</dbReference>
<evidence type="ECO:0000256" key="25">
    <source>
        <dbReference type="ARBA" id="ARBA00048702"/>
    </source>
</evidence>
<evidence type="ECO:0000256" key="16">
    <source>
        <dbReference type="ARBA" id="ARBA00047373"/>
    </source>
</evidence>
<dbReference type="GO" id="GO:0047022">
    <property type="term" value="F:7-beta-hydroxysteroid dehydrogenase (NADP+) activity"/>
    <property type="evidence" value="ECO:0007669"/>
    <property type="project" value="UniProtKB-EC"/>
</dbReference>
<dbReference type="OrthoDB" id="1933717at2759"/>
<reference evidence="29" key="2">
    <citation type="submission" date="2025-09" db="UniProtKB">
        <authorList>
            <consortium name="Ensembl"/>
        </authorList>
    </citation>
    <scope>IDENTIFICATION</scope>
</reference>
<evidence type="ECO:0000256" key="10">
    <source>
        <dbReference type="ARBA" id="ARBA00038971"/>
    </source>
</evidence>
<comment type="catalytic activity">
    <reaction evidence="25">
        <text>tauroursodeoxycholate + NADP(+) = 7-oxotaurolithocholate + NADPH + H(+)</text>
        <dbReference type="Rhea" id="RHEA:68980"/>
        <dbReference type="ChEBI" id="CHEBI:15378"/>
        <dbReference type="ChEBI" id="CHEBI:57783"/>
        <dbReference type="ChEBI" id="CHEBI:58349"/>
        <dbReference type="ChEBI" id="CHEBI:132028"/>
        <dbReference type="ChEBI" id="CHEBI:137724"/>
    </reaction>
    <physiologicalReaction direction="right-to-left" evidence="25">
        <dbReference type="Rhea" id="RHEA:68982"/>
    </physiologicalReaction>
</comment>
<dbReference type="GO" id="GO:0030324">
    <property type="term" value="P:lung development"/>
    <property type="evidence" value="ECO:0007669"/>
    <property type="project" value="Ensembl"/>
</dbReference>
<comment type="catalytic activity">
    <reaction evidence="21">
        <text>an 11beta-hydroxysteroid + NADP(+) = an 11-oxosteroid + NADPH + H(+)</text>
        <dbReference type="Rhea" id="RHEA:11388"/>
        <dbReference type="ChEBI" id="CHEBI:15378"/>
        <dbReference type="ChEBI" id="CHEBI:35346"/>
        <dbReference type="ChEBI" id="CHEBI:47787"/>
        <dbReference type="ChEBI" id="CHEBI:57783"/>
        <dbReference type="ChEBI" id="CHEBI:58349"/>
        <dbReference type="EC" id="1.1.1.146"/>
    </reaction>
    <physiologicalReaction direction="left-to-right" evidence="21">
        <dbReference type="Rhea" id="RHEA:11389"/>
    </physiologicalReaction>
    <physiologicalReaction direction="right-to-left" evidence="21">
        <dbReference type="Rhea" id="RHEA:11390"/>
    </physiologicalReaction>
</comment>
<dbReference type="FunFam" id="3.40.50.720:FF:000329">
    <property type="entry name" value="Corticosteroid 11-beta-dehydrogenase isozyme 1"/>
    <property type="match status" value="1"/>
</dbReference>
<keyword evidence="9" id="KW-0472">Membrane</keyword>
<protein>
    <recommendedName>
        <fullName evidence="12">11-beta-hydroxysteroid dehydrogenase 1</fullName>
        <ecNumber evidence="10">1.1.1.146</ecNumber>
        <ecNumber evidence="11">1.1.1.201</ecNumber>
    </recommendedName>
    <alternativeName>
        <fullName evidence="14">7-oxosteroid reductase</fullName>
    </alternativeName>
    <alternativeName>
        <fullName evidence="13">Corticosteroid 11-beta-dehydrogenase isozyme 1</fullName>
    </alternativeName>
</protein>
<evidence type="ECO:0000256" key="3">
    <source>
        <dbReference type="ARBA" id="ARBA00011738"/>
    </source>
</evidence>
<evidence type="ECO:0000256" key="17">
    <source>
        <dbReference type="ARBA" id="ARBA00047608"/>
    </source>
</evidence>
<reference evidence="29" key="1">
    <citation type="submission" date="2025-08" db="UniProtKB">
        <authorList>
            <consortium name="Ensembl"/>
        </authorList>
    </citation>
    <scope>IDENTIFICATION</scope>
</reference>
<keyword evidence="5" id="KW-0256">Endoplasmic reticulum</keyword>
<comment type="catalytic activity">
    <reaction evidence="17">
        <text>3beta-hydroxy-5-androstene-7,17-dione + NADPH + H(+) = 3beta,7beta-dihydroxyandrost-5-en-17-one + NADP(+)</text>
        <dbReference type="Rhea" id="RHEA:69452"/>
        <dbReference type="ChEBI" id="CHEBI:15378"/>
        <dbReference type="ChEBI" id="CHEBI:57783"/>
        <dbReference type="ChEBI" id="CHEBI:58349"/>
        <dbReference type="ChEBI" id="CHEBI:183368"/>
        <dbReference type="ChEBI" id="CHEBI:183808"/>
    </reaction>
    <physiologicalReaction direction="left-to-right" evidence="17">
        <dbReference type="Rhea" id="RHEA:69453"/>
    </physiologicalReaction>
</comment>
<dbReference type="GO" id="GO:0005496">
    <property type="term" value="F:steroid binding"/>
    <property type="evidence" value="ECO:0007669"/>
    <property type="project" value="TreeGrafter"/>
</dbReference>
<comment type="catalytic activity">
    <reaction evidence="27">
        <text>7-oxolithocholate + NADPH + H(+) = ursodeoxycholate + NADP(+)</text>
        <dbReference type="Rhea" id="RHEA:47540"/>
        <dbReference type="ChEBI" id="CHEBI:15378"/>
        <dbReference type="ChEBI" id="CHEBI:57783"/>
        <dbReference type="ChEBI" id="CHEBI:58349"/>
        <dbReference type="ChEBI" id="CHEBI:78604"/>
        <dbReference type="ChEBI" id="CHEBI:78605"/>
    </reaction>
    <physiologicalReaction direction="left-to-right" evidence="27">
        <dbReference type="Rhea" id="RHEA:47541"/>
    </physiologicalReaction>
</comment>
<evidence type="ECO:0000256" key="24">
    <source>
        <dbReference type="ARBA" id="ARBA00048678"/>
    </source>
</evidence>
<dbReference type="PROSITE" id="PS00061">
    <property type="entry name" value="ADH_SHORT"/>
    <property type="match status" value="1"/>
</dbReference>
<dbReference type="InterPro" id="IPR002347">
    <property type="entry name" value="SDR_fam"/>
</dbReference>
<evidence type="ECO:0000256" key="22">
    <source>
        <dbReference type="ARBA" id="ARBA00048585"/>
    </source>
</evidence>
<dbReference type="InterPro" id="IPR036291">
    <property type="entry name" value="NAD(P)-bd_dom_sf"/>
</dbReference>
<evidence type="ECO:0000256" key="21">
    <source>
        <dbReference type="ARBA" id="ARBA00048376"/>
    </source>
</evidence>
<dbReference type="RefSeq" id="XP_005404595.1">
    <property type="nucleotide sequence ID" value="XM_005404538.2"/>
</dbReference>
<dbReference type="GeneID" id="102024016"/>
<keyword evidence="7" id="KW-1133">Transmembrane helix</keyword>
<evidence type="ECO:0000256" key="13">
    <source>
        <dbReference type="ARBA" id="ARBA00041539"/>
    </source>
</evidence>
<evidence type="ECO:0000313" key="30">
    <source>
        <dbReference type="Proteomes" id="UP000694398"/>
    </source>
</evidence>
<comment type="catalytic activity">
    <reaction evidence="20">
        <text>taurochenodeoxycholate + NADP(+) = 7-oxotaurolithocholate + NADPH + H(+)</text>
        <dbReference type="Rhea" id="RHEA:65060"/>
        <dbReference type="ChEBI" id="CHEBI:9407"/>
        <dbReference type="ChEBI" id="CHEBI:15378"/>
        <dbReference type="ChEBI" id="CHEBI:57783"/>
        <dbReference type="ChEBI" id="CHEBI:58349"/>
        <dbReference type="ChEBI" id="CHEBI:137724"/>
    </reaction>
    <physiologicalReaction direction="right-to-left" evidence="20">
        <dbReference type="Rhea" id="RHEA:65062"/>
    </physiologicalReaction>
</comment>
<dbReference type="EC" id="1.1.1.201" evidence="11"/>
<evidence type="ECO:0000256" key="18">
    <source>
        <dbReference type="ARBA" id="ARBA00047749"/>
    </source>
</evidence>
<dbReference type="CTD" id="3290"/>
<evidence type="ECO:0000256" key="8">
    <source>
        <dbReference type="ARBA" id="ARBA00023002"/>
    </source>
</evidence>
<evidence type="ECO:0000256" key="20">
    <source>
        <dbReference type="ARBA" id="ARBA00048061"/>
    </source>
</evidence>
<evidence type="ECO:0000313" key="29">
    <source>
        <dbReference type="Ensembl" id="ENSCLAP00000002579.1"/>
    </source>
</evidence>
<dbReference type="AlphaFoldDB" id="A0A8C2UMY2"/>
<evidence type="ECO:0000256" key="9">
    <source>
        <dbReference type="ARBA" id="ARBA00023136"/>
    </source>
</evidence>
<keyword evidence="30" id="KW-1185">Reference proteome</keyword>
<dbReference type="GO" id="GO:0006706">
    <property type="term" value="P:steroid catabolic process"/>
    <property type="evidence" value="ECO:0007669"/>
    <property type="project" value="TreeGrafter"/>
</dbReference>
<dbReference type="GO" id="GO:0042803">
    <property type="term" value="F:protein homodimerization activity"/>
    <property type="evidence" value="ECO:0007669"/>
    <property type="project" value="Ensembl"/>
</dbReference>
<evidence type="ECO:0000256" key="6">
    <source>
        <dbReference type="ARBA" id="ARBA00022857"/>
    </source>
</evidence>
<comment type="catalytic activity">
    <reaction evidence="18">
        <text>corticosterone + NADP(+) = 11-dehydrocorticosterone + NADPH + H(+)</text>
        <dbReference type="Rhea" id="RHEA:42200"/>
        <dbReference type="ChEBI" id="CHEBI:15378"/>
        <dbReference type="ChEBI" id="CHEBI:16827"/>
        <dbReference type="ChEBI" id="CHEBI:57783"/>
        <dbReference type="ChEBI" id="CHEBI:58349"/>
        <dbReference type="ChEBI" id="CHEBI:78600"/>
    </reaction>
    <physiologicalReaction direction="left-to-right" evidence="18">
        <dbReference type="Rhea" id="RHEA:42201"/>
    </physiologicalReaction>
    <physiologicalReaction direction="right-to-left" evidence="18">
        <dbReference type="Rhea" id="RHEA:42202"/>
    </physiologicalReaction>
</comment>
<evidence type="ECO:0000256" key="12">
    <source>
        <dbReference type="ARBA" id="ARBA00040963"/>
    </source>
</evidence>
<dbReference type="Proteomes" id="UP000694398">
    <property type="component" value="Unassembled WGS sequence"/>
</dbReference>
<dbReference type="EC" id="1.1.1.146" evidence="10"/>